<dbReference type="SUPFAM" id="SSF53223">
    <property type="entry name" value="Aminoacid dehydrogenase-like, N-terminal domain"/>
    <property type="match status" value="1"/>
</dbReference>
<dbReference type="InterPro" id="IPR014362">
    <property type="entry name" value="Glu_DH"/>
</dbReference>
<protein>
    <recommendedName>
        <fullName evidence="6">Glutamate dehydrogenase</fullName>
    </recommendedName>
</protein>
<dbReference type="PANTHER" id="PTHR43571">
    <property type="entry name" value="NADP-SPECIFIC GLUTAMATE DEHYDROGENASE 1-RELATED"/>
    <property type="match status" value="1"/>
</dbReference>
<dbReference type="FunFam" id="1.10.285.10:FF:000001">
    <property type="entry name" value="Glutamate dehydrogenase"/>
    <property type="match status" value="1"/>
</dbReference>
<evidence type="ECO:0000256" key="7">
    <source>
        <dbReference type="PIRSR" id="PIRSR000185-1"/>
    </source>
</evidence>
<feature type="binding site" evidence="8">
    <location>
        <position position="96"/>
    </location>
    <ligand>
        <name>substrate</name>
    </ligand>
</feature>
<accession>X0H424</accession>
<dbReference type="InterPro" id="IPR006096">
    <property type="entry name" value="Glu/Leu/Phe/Val/Trp_DH_C"/>
</dbReference>
<dbReference type="InterPro" id="IPR006095">
    <property type="entry name" value="Glu/Leu/Phe/Val/Trp_DH"/>
</dbReference>
<keyword evidence="3" id="KW-0521">NADP</keyword>
<dbReference type="PRINTS" id="PR00082">
    <property type="entry name" value="GLFDHDRGNASE"/>
</dbReference>
<dbReference type="FunFam" id="3.40.50.720:FF:000030">
    <property type="entry name" value="Glutamate dehydrogenase"/>
    <property type="match status" value="1"/>
</dbReference>
<sequence>MTPEPEFQQAYTEFVSSLEASSVFDKNPEYRTALEVLAVPEAIAQFRVTWENDAGHVQVNRGYRIHYNTSLGVCKGGIRFHPSVNLSVLKSLGFAQVFKNALTGLSLGGAKGGADFDPKGKSDNEIRRFCQAFMTELIRHIGTHIDIPGGDIGVSEREIGWLFGQYTRMLKTTEGVVTGKGVTWGGTYGRKEAAGYGVVYYVEHMIRYRSEGEESFMSKRVAISGSGNVALHAAIKVVQLGGTVVSLSDSKGSIIADSVNGITLDTIEAIETLKAKRGQLASLNQDGNAQTVKYIPGARPWKHVGQVDVVLPCATQNELELDEAKALLNAGCKYVAEGSNMGCTADAVSLFEAQRSNTAGKRVWFGPGKAANAGGVAVSGLEVTQNSSHEQWSADKVDDKLRVIMRNVFEHGIATAKKYTGWQDGQLPSLVVGTNVAGFVMVADAMRDQGQWW</sequence>
<dbReference type="PANTHER" id="PTHR43571:SF1">
    <property type="entry name" value="NADP-SPECIFIC GLUTAMATE DEHYDROGENASE 1-RELATED"/>
    <property type="match status" value="1"/>
</dbReference>
<reference evidence="12" key="1">
    <citation type="submission" date="2011-11" db="EMBL/GenBank/DDBJ databases">
        <title>The Genome Sequence of Fusarium oxysporum PHW808.</title>
        <authorList>
            <consortium name="The Broad Institute Genome Sequencing Platform"/>
            <person name="Ma L.-J."/>
            <person name="Gale L.R."/>
            <person name="Schwartz D.C."/>
            <person name="Zhou S."/>
            <person name="Corby-Kistler H."/>
            <person name="Young S.K."/>
            <person name="Zeng Q."/>
            <person name="Gargeya S."/>
            <person name="Fitzgerald M."/>
            <person name="Haas B."/>
            <person name="Abouelleil A."/>
            <person name="Alvarado L."/>
            <person name="Arachchi H.M."/>
            <person name="Berlin A."/>
            <person name="Brown A."/>
            <person name="Chapman S.B."/>
            <person name="Chen Z."/>
            <person name="Dunbar C."/>
            <person name="Freedman E."/>
            <person name="Gearin G."/>
            <person name="Goldberg J."/>
            <person name="Griggs A."/>
            <person name="Gujja S."/>
            <person name="Heiman D."/>
            <person name="Howarth C."/>
            <person name="Larson L."/>
            <person name="Lui A."/>
            <person name="MacDonald P.J.P."/>
            <person name="Montmayeur A."/>
            <person name="Murphy C."/>
            <person name="Neiman D."/>
            <person name="Pearson M."/>
            <person name="Priest M."/>
            <person name="Roberts A."/>
            <person name="Saif S."/>
            <person name="Shea T."/>
            <person name="Shenoy N."/>
            <person name="Sisk P."/>
            <person name="Stolte C."/>
            <person name="Sykes S."/>
            <person name="Wortman J."/>
            <person name="Nusbaum C."/>
            <person name="Birren B."/>
        </authorList>
    </citation>
    <scope>NUCLEOTIDE SEQUENCE [LARGE SCALE GENOMIC DNA]</scope>
    <source>
        <strain evidence="12">54008</strain>
    </source>
</reference>
<dbReference type="GO" id="GO:0005829">
    <property type="term" value="C:cytosol"/>
    <property type="evidence" value="ECO:0007669"/>
    <property type="project" value="TreeGrafter"/>
</dbReference>
<evidence type="ECO:0000256" key="6">
    <source>
        <dbReference type="PIRNR" id="PIRNR000185"/>
    </source>
</evidence>
<dbReference type="HOGENOM" id="CLU_025763_2_1_1"/>
<dbReference type="SUPFAM" id="SSF51735">
    <property type="entry name" value="NAD(P)-binding Rossmann-fold domains"/>
    <property type="match status" value="1"/>
</dbReference>
<dbReference type="Gene3D" id="1.10.285.10">
    <property type="entry name" value="Glutamate Dehydrogenase, chain A, domain 3"/>
    <property type="match status" value="2"/>
</dbReference>
<comment type="subunit">
    <text evidence="2">Homohexamer.</text>
</comment>
<evidence type="ECO:0000259" key="11">
    <source>
        <dbReference type="SMART" id="SM00839"/>
    </source>
</evidence>
<reference evidence="12" key="2">
    <citation type="submission" date="2012-05" db="EMBL/GenBank/DDBJ databases">
        <title>The Genome Annotation of Fusarium oxysporum PHW808.</title>
        <authorList>
            <consortium name="The Broad Institute Genomics Platform"/>
            <person name="Ma L.-J."/>
            <person name="Corby-Kistler H."/>
            <person name="Broz K."/>
            <person name="Gale L.R."/>
            <person name="Jonkers W."/>
            <person name="O'Donnell K."/>
            <person name="Ploetz R."/>
            <person name="Steinberg C."/>
            <person name="Schwartz D.C."/>
            <person name="VanEtten H."/>
            <person name="Zhou S."/>
            <person name="Young S.K."/>
            <person name="Zeng Q."/>
            <person name="Gargeya S."/>
            <person name="Fitzgerald M."/>
            <person name="Abouelleil A."/>
            <person name="Alvarado L."/>
            <person name="Chapman S.B."/>
            <person name="Gainer-Dewar J."/>
            <person name="Goldberg J."/>
            <person name="Griggs A."/>
            <person name="Gujja S."/>
            <person name="Hansen M."/>
            <person name="Howarth C."/>
            <person name="Imamovic A."/>
            <person name="Ireland A."/>
            <person name="Larimer J."/>
            <person name="McCowan C."/>
            <person name="Murphy C."/>
            <person name="Pearson M."/>
            <person name="Poon T.W."/>
            <person name="Priest M."/>
            <person name="Roberts A."/>
            <person name="Saif S."/>
            <person name="Shea T."/>
            <person name="Sykes S."/>
            <person name="Wortman J."/>
            <person name="Nusbaum C."/>
            <person name="Birren B."/>
        </authorList>
    </citation>
    <scope>NUCLEOTIDE SEQUENCE</scope>
    <source>
        <strain evidence="12">54008</strain>
    </source>
</reference>
<dbReference type="GO" id="GO:0004354">
    <property type="term" value="F:glutamate dehydrogenase (NADP+) activity"/>
    <property type="evidence" value="ECO:0007669"/>
    <property type="project" value="UniProtKB-EC"/>
</dbReference>
<dbReference type="PIRSF" id="PIRSF000185">
    <property type="entry name" value="Glu_DH"/>
    <property type="match status" value="1"/>
</dbReference>
<evidence type="ECO:0000256" key="10">
    <source>
        <dbReference type="RuleBase" id="RU004417"/>
    </source>
</evidence>
<dbReference type="AlphaFoldDB" id="X0H424"/>
<evidence type="ECO:0000256" key="5">
    <source>
        <dbReference type="ARBA" id="ARBA00048584"/>
    </source>
</evidence>
<dbReference type="SMART" id="SM00839">
    <property type="entry name" value="ELFV_dehydrog"/>
    <property type="match status" value="1"/>
</dbReference>
<dbReference type="FunFam" id="3.40.50.10860:FF:000002">
    <property type="entry name" value="Glutamate dehydrogenase"/>
    <property type="match status" value="1"/>
</dbReference>
<evidence type="ECO:0000313" key="12">
    <source>
        <dbReference type="EMBL" id="EXL66755.1"/>
    </source>
</evidence>
<dbReference type="InterPro" id="IPR033524">
    <property type="entry name" value="Glu/Leu/Phe/Val_DH_AS"/>
</dbReference>
<organism evidence="12">
    <name type="scientific">Fusarium oxysporum f. sp. conglutinans race 2 54008</name>
    <dbReference type="NCBI Taxonomy" id="1089457"/>
    <lineage>
        <taxon>Eukaryota</taxon>
        <taxon>Fungi</taxon>
        <taxon>Dikarya</taxon>
        <taxon>Ascomycota</taxon>
        <taxon>Pezizomycotina</taxon>
        <taxon>Sordariomycetes</taxon>
        <taxon>Hypocreomycetidae</taxon>
        <taxon>Hypocreales</taxon>
        <taxon>Nectriaceae</taxon>
        <taxon>Fusarium</taxon>
        <taxon>Fusarium oxysporum species complex</taxon>
    </lineage>
</organism>
<dbReference type="Pfam" id="PF02812">
    <property type="entry name" value="ELFV_dehydrog_N"/>
    <property type="match status" value="1"/>
</dbReference>
<dbReference type="GO" id="GO:0006537">
    <property type="term" value="P:glutamate biosynthetic process"/>
    <property type="evidence" value="ECO:0007669"/>
    <property type="project" value="TreeGrafter"/>
</dbReference>
<feature type="active site" description="Proton donor" evidence="7">
    <location>
        <position position="111"/>
    </location>
</feature>
<dbReference type="Gene3D" id="3.40.50.720">
    <property type="entry name" value="NAD(P)-binding Rossmann-like Domain"/>
    <property type="match status" value="1"/>
</dbReference>
<evidence type="ECO:0000256" key="1">
    <source>
        <dbReference type="ARBA" id="ARBA00006382"/>
    </source>
</evidence>
<keyword evidence="8" id="KW-0547">Nucleotide-binding</keyword>
<comment type="similarity">
    <text evidence="1 6 10">Belongs to the Glu/Leu/Phe/Val dehydrogenases family.</text>
</comment>
<gene>
    <name evidence="12" type="ORF">FOPG_17098</name>
</gene>
<dbReference type="InterPro" id="IPR006097">
    <property type="entry name" value="Glu/Leu/Phe/Val/Trp_DH_dimer"/>
</dbReference>
<evidence type="ECO:0000256" key="2">
    <source>
        <dbReference type="ARBA" id="ARBA00011643"/>
    </source>
</evidence>
<keyword evidence="4 6" id="KW-0560">Oxidoreductase</keyword>
<dbReference type="InterPro" id="IPR046346">
    <property type="entry name" value="Aminoacid_DH-like_N_sf"/>
</dbReference>
<dbReference type="Gene3D" id="3.40.50.10860">
    <property type="entry name" value="Leucine Dehydrogenase, chain A, domain 1"/>
    <property type="match status" value="1"/>
</dbReference>
<dbReference type="GO" id="GO:0000166">
    <property type="term" value="F:nucleotide binding"/>
    <property type="evidence" value="ECO:0007669"/>
    <property type="project" value="UniProtKB-KW"/>
</dbReference>
<feature type="binding site" evidence="8">
    <location>
        <position position="150"/>
    </location>
    <ligand>
        <name>substrate</name>
    </ligand>
</feature>
<feature type="binding site" evidence="8">
    <location>
        <position position="228"/>
    </location>
    <ligand>
        <name>NAD(+)</name>
        <dbReference type="ChEBI" id="CHEBI:57540"/>
    </ligand>
</feature>
<evidence type="ECO:0000256" key="3">
    <source>
        <dbReference type="ARBA" id="ARBA00022857"/>
    </source>
</evidence>
<name>X0H424_FUSOX</name>
<dbReference type="PROSITE" id="PS00074">
    <property type="entry name" value="GLFV_DEHYDROGENASE"/>
    <property type="match status" value="1"/>
</dbReference>
<feature type="binding site" evidence="8">
    <location>
        <position position="379"/>
    </location>
    <ligand>
        <name>substrate</name>
    </ligand>
</feature>
<comment type="catalytic activity">
    <reaction evidence="5">
        <text>L-glutamate + NADP(+) + H2O = 2-oxoglutarate + NH4(+) + NADPH + H(+)</text>
        <dbReference type="Rhea" id="RHEA:11612"/>
        <dbReference type="ChEBI" id="CHEBI:15377"/>
        <dbReference type="ChEBI" id="CHEBI:15378"/>
        <dbReference type="ChEBI" id="CHEBI:16810"/>
        <dbReference type="ChEBI" id="CHEBI:28938"/>
        <dbReference type="ChEBI" id="CHEBI:29985"/>
        <dbReference type="ChEBI" id="CHEBI:57783"/>
        <dbReference type="ChEBI" id="CHEBI:58349"/>
        <dbReference type="EC" id="1.4.1.4"/>
    </reaction>
</comment>
<dbReference type="Proteomes" id="UP000030676">
    <property type="component" value="Unassembled WGS sequence"/>
</dbReference>
<feature type="site" description="Important for catalysis" evidence="9">
    <location>
        <position position="151"/>
    </location>
</feature>
<evidence type="ECO:0000256" key="9">
    <source>
        <dbReference type="PIRSR" id="PIRSR000185-3"/>
    </source>
</evidence>
<dbReference type="InterPro" id="IPR050724">
    <property type="entry name" value="Glu_Leu_Phe_Val_DH"/>
</dbReference>
<dbReference type="NCBIfam" id="NF006929">
    <property type="entry name" value="PRK09414.1"/>
    <property type="match status" value="1"/>
</dbReference>
<feature type="binding site" evidence="8">
    <location>
        <position position="75"/>
    </location>
    <ligand>
        <name>substrate</name>
    </ligand>
</feature>
<evidence type="ECO:0000256" key="4">
    <source>
        <dbReference type="ARBA" id="ARBA00023002"/>
    </source>
</evidence>
<feature type="domain" description="Glutamate/phenylalanine/leucine/valine/L-tryptophan dehydrogenase C-terminal" evidence="11">
    <location>
        <begin position="187"/>
        <end position="450"/>
    </location>
</feature>
<keyword evidence="8" id="KW-0520">NAD</keyword>
<dbReference type="Pfam" id="PF00208">
    <property type="entry name" value="ELFV_dehydrog"/>
    <property type="match status" value="1"/>
</dbReference>
<proteinExistence type="inferred from homology"/>
<dbReference type="FunFam" id="1.10.285.10:FF:000003">
    <property type="entry name" value="Glutamate dehydrogenase"/>
    <property type="match status" value="1"/>
</dbReference>
<dbReference type="EMBL" id="JH659010">
    <property type="protein sequence ID" value="EXL66755.1"/>
    <property type="molecule type" value="Genomic_DNA"/>
</dbReference>
<feature type="binding site" evidence="8">
    <location>
        <position position="99"/>
    </location>
    <ligand>
        <name>substrate</name>
    </ligand>
</feature>
<evidence type="ECO:0000256" key="8">
    <source>
        <dbReference type="PIRSR" id="PIRSR000185-2"/>
    </source>
</evidence>
<dbReference type="InterPro" id="IPR036291">
    <property type="entry name" value="NAD(P)-bd_dom_sf"/>
</dbReference>